<evidence type="ECO:0000256" key="2">
    <source>
        <dbReference type="ARBA" id="ARBA00006386"/>
    </source>
</evidence>
<dbReference type="AlphaFoldDB" id="A0A4R3K780"/>
<dbReference type="EMBL" id="SMAA01000009">
    <property type="protein sequence ID" value="TCS78687.1"/>
    <property type="molecule type" value="Genomic_DNA"/>
</dbReference>
<dbReference type="RefSeq" id="WP_132549636.1">
    <property type="nucleotide sequence ID" value="NZ_SMAA01000009.1"/>
</dbReference>
<evidence type="ECO:0000256" key="7">
    <source>
        <dbReference type="SAM" id="Phobius"/>
    </source>
</evidence>
<comment type="similarity">
    <text evidence="2">Belongs to the UPF0718 family.</text>
</comment>
<dbReference type="OrthoDB" id="9798408at2"/>
<proteinExistence type="inferred from homology"/>
<comment type="subcellular location">
    <subcellularLocation>
        <location evidence="1">Cell membrane</location>
        <topology evidence="1">Multi-pass membrane protein</topology>
    </subcellularLocation>
</comment>
<organism evidence="8 9">
    <name type="scientific">Pectinatus cerevisiiphilus</name>
    <dbReference type="NCBI Taxonomy" id="86956"/>
    <lineage>
        <taxon>Bacteria</taxon>
        <taxon>Bacillati</taxon>
        <taxon>Bacillota</taxon>
        <taxon>Negativicutes</taxon>
        <taxon>Selenomonadales</taxon>
        <taxon>Selenomonadaceae</taxon>
        <taxon>Pectinatus</taxon>
    </lineage>
</organism>
<keyword evidence="4 7" id="KW-0812">Transmembrane</keyword>
<evidence type="ECO:0000313" key="9">
    <source>
        <dbReference type="Proteomes" id="UP000295188"/>
    </source>
</evidence>
<evidence type="ECO:0000256" key="6">
    <source>
        <dbReference type="ARBA" id="ARBA00023136"/>
    </source>
</evidence>
<name>A0A4R3K780_9FIRM</name>
<comment type="caution">
    <text evidence="8">The sequence shown here is derived from an EMBL/GenBank/DDBJ whole genome shotgun (WGS) entry which is preliminary data.</text>
</comment>
<dbReference type="Pfam" id="PF03773">
    <property type="entry name" value="ArsP_1"/>
    <property type="match status" value="1"/>
</dbReference>
<evidence type="ECO:0000256" key="3">
    <source>
        <dbReference type="ARBA" id="ARBA00022475"/>
    </source>
</evidence>
<accession>A0A4R3K780</accession>
<keyword evidence="9" id="KW-1185">Reference proteome</keyword>
<evidence type="ECO:0000313" key="8">
    <source>
        <dbReference type="EMBL" id="TCS78687.1"/>
    </source>
</evidence>
<evidence type="ECO:0000256" key="1">
    <source>
        <dbReference type="ARBA" id="ARBA00004651"/>
    </source>
</evidence>
<sequence>MKHLLSRYKLLIAVLIIYFILYLIDPARGKAALVESFGSLGEMLLIMPPIFILLGFLDIWVDRETMMKFMGKNSGIRGIFIAFFIGSVAAGPGYMAFPFTEVLMRKGAKFTNIIIFIGAWSATKIPISLFEASIMGWNFMLLRYALDVPAILLMVKIMDLLLSKNDKSRIYQLSSQNE</sequence>
<feature type="transmembrane region" description="Helical" evidence="7">
    <location>
        <begin position="76"/>
        <end position="97"/>
    </location>
</feature>
<feature type="transmembrane region" description="Helical" evidence="7">
    <location>
        <begin position="141"/>
        <end position="162"/>
    </location>
</feature>
<keyword evidence="5 7" id="KW-1133">Transmembrane helix</keyword>
<evidence type="ECO:0000256" key="5">
    <source>
        <dbReference type="ARBA" id="ARBA00022989"/>
    </source>
</evidence>
<dbReference type="GO" id="GO:0005886">
    <property type="term" value="C:plasma membrane"/>
    <property type="evidence" value="ECO:0007669"/>
    <property type="project" value="UniProtKB-SubCell"/>
</dbReference>
<feature type="transmembrane region" description="Helical" evidence="7">
    <location>
        <begin position="109"/>
        <end position="129"/>
    </location>
</feature>
<dbReference type="Proteomes" id="UP000295188">
    <property type="component" value="Unassembled WGS sequence"/>
</dbReference>
<evidence type="ECO:0000256" key="4">
    <source>
        <dbReference type="ARBA" id="ARBA00022692"/>
    </source>
</evidence>
<dbReference type="InterPro" id="IPR005524">
    <property type="entry name" value="DUF318"/>
</dbReference>
<protein>
    <submittedName>
        <fullName evidence="8">Putative permease</fullName>
    </submittedName>
</protein>
<keyword evidence="3" id="KW-1003">Cell membrane</keyword>
<keyword evidence="6 7" id="KW-0472">Membrane</keyword>
<reference evidence="8 9" key="1">
    <citation type="submission" date="2019-03" db="EMBL/GenBank/DDBJ databases">
        <title>Genomic Encyclopedia of Type Strains, Phase IV (KMG-IV): sequencing the most valuable type-strain genomes for metagenomic binning, comparative biology and taxonomic classification.</title>
        <authorList>
            <person name="Goeker M."/>
        </authorList>
    </citation>
    <scope>NUCLEOTIDE SEQUENCE [LARGE SCALE GENOMIC DNA]</scope>
    <source>
        <strain evidence="8 9">DSM 20467</strain>
    </source>
</reference>
<feature type="transmembrane region" description="Helical" evidence="7">
    <location>
        <begin position="6"/>
        <end position="24"/>
    </location>
</feature>
<gene>
    <name evidence="8" type="ORF">EDC37_10940</name>
</gene>
<feature type="transmembrane region" description="Helical" evidence="7">
    <location>
        <begin position="36"/>
        <end position="56"/>
    </location>
</feature>